<keyword evidence="2" id="KW-1185">Reference proteome</keyword>
<organism evidence="1 2">
    <name type="scientific">Diploscapter pachys</name>
    <dbReference type="NCBI Taxonomy" id="2018661"/>
    <lineage>
        <taxon>Eukaryota</taxon>
        <taxon>Metazoa</taxon>
        <taxon>Ecdysozoa</taxon>
        <taxon>Nematoda</taxon>
        <taxon>Chromadorea</taxon>
        <taxon>Rhabditida</taxon>
        <taxon>Rhabditina</taxon>
        <taxon>Rhabditomorpha</taxon>
        <taxon>Rhabditoidea</taxon>
        <taxon>Rhabditidae</taxon>
        <taxon>Diploscapter</taxon>
    </lineage>
</organism>
<dbReference type="GO" id="GO:0005634">
    <property type="term" value="C:nucleus"/>
    <property type="evidence" value="ECO:0007669"/>
    <property type="project" value="UniProtKB-ARBA"/>
</dbReference>
<evidence type="ECO:0000313" key="1">
    <source>
        <dbReference type="EMBL" id="PAV70460.1"/>
    </source>
</evidence>
<protein>
    <submittedName>
        <fullName evidence="1">Uncharacterized protein</fullName>
    </submittedName>
</protein>
<dbReference type="Gene3D" id="1.10.260.40">
    <property type="entry name" value="lambda repressor-like DNA-binding domains"/>
    <property type="match status" value="1"/>
</dbReference>
<dbReference type="AlphaFoldDB" id="A0A2A2K977"/>
<name>A0A2A2K977_9BILA</name>
<dbReference type="InterPro" id="IPR010982">
    <property type="entry name" value="Lambda_DNA-bd_dom_sf"/>
</dbReference>
<proteinExistence type="predicted"/>
<sequence>MATWHALGQKAGARALGNPYRHGACRCPCTVHDHGWRDVHAPWIHQEKPENAFSRSGPGQATQGQLTEVNYMNPHIGSNFDDFLAEEGILEEVTAAALKRVIAWQLTQAMKQQKISKKALAERMHTSRAAVDRALDQTDAGMTLATLASAARALGQRVEIRLVPDVAPAR</sequence>
<reference evidence="1 2" key="1">
    <citation type="journal article" date="2017" name="Curr. Biol.">
        <title>Genome architecture and evolution of a unichromosomal asexual nematode.</title>
        <authorList>
            <person name="Fradin H."/>
            <person name="Zegar C."/>
            <person name="Gutwein M."/>
            <person name="Lucas J."/>
            <person name="Kovtun M."/>
            <person name="Corcoran D."/>
            <person name="Baugh L.R."/>
            <person name="Kiontke K."/>
            <person name="Gunsalus K."/>
            <person name="Fitch D.H."/>
            <person name="Piano F."/>
        </authorList>
    </citation>
    <scope>NUCLEOTIDE SEQUENCE [LARGE SCALE GENOMIC DNA]</scope>
    <source>
        <strain evidence="1">PF1309</strain>
    </source>
</reference>
<dbReference type="SUPFAM" id="SSF47413">
    <property type="entry name" value="lambda repressor-like DNA-binding domains"/>
    <property type="match status" value="1"/>
</dbReference>
<dbReference type="GO" id="GO:0003677">
    <property type="term" value="F:DNA binding"/>
    <property type="evidence" value="ECO:0007669"/>
    <property type="project" value="InterPro"/>
</dbReference>
<dbReference type="Proteomes" id="UP000218231">
    <property type="component" value="Unassembled WGS sequence"/>
</dbReference>
<accession>A0A2A2K977</accession>
<evidence type="ECO:0000313" key="2">
    <source>
        <dbReference type="Proteomes" id="UP000218231"/>
    </source>
</evidence>
<dbReference type="EMBL" id="LIAE01009276">
    <property type="protein sequence ID" value="PAV70460.1"/>
    <property type="molecule type" value="Genomic_DNA"/>
</dbReference>
<gene>
    <name evidence="1" type="ORF">WR25_18122</name>
</gene>
<comment type="caution">
    <text evidence="1">The sequence shown here is derived from an EMBL/GenBank/DDBJ whole genome shotgun (WGS) entry which is preliminary data.</text>
</comment>